<dbReference type="InterPro" id="IPR040853">
    <property type="entry name" value="RapA2_cadherin-like"/>
</dbReference>
<dbReference type="RefSeq" id="WP_096510718.1">
    <property type="nucleotide sequence ID" value="NZ_AP017422.1"/>
</dbReference>
<proteinExistence type="predicted"/>
<dbReference type="EMBL" id="FTOR01000018">
    <property type="protein sequence ID" value="SIT34713.1"/>
    <property type="molecule type" value="Genomic_DNA"/>
</dbReference>
<name>A0A1N7RHV2_9BACT</name>
<dbReference type="GO" id="GO:0005509">
    <property type="term" value="F:calcium ion binding"/>
    <property type="evidence" value="ECO:0007669"/>
    <property type="project" value="InterPro"/>
</dbReference>
<feature type="domain" description="Cadherin-like" evidence="2">
    <location>
        <begin position="2284"/>
        <end position="2365"/>
    </location>
</feature>
<dbReference type="NCBIfam" id="NF012211">
    <property type="entry name" value="tand_rpt_95"/>
    <property type="match status" value="50"/>
</dbReference>
<keyword evidence="4" id="KW-1185">Reference proteome</keyword>
<dbReference type="Gene3D" id="2.60.40.2700">
    <property type="match status" value="3"/>
</dbReference>
<sequence>MLSASCPYDQTSNIHNYIKSLLLGVVCLFFSLRGKAEGSKDMYPSGASGYRAYLNSTTMASATNPFPTAGTMKVYVKAGESIYVGSSAQGVGNGTINLRAPNGNTYTTGNGGLLSLGAGVINNRTQELLGPLVLGGWVPAIFTVGASEAGIWEVDFVAPSTTSNTSPNTVAANANWTQPTNSNYIAAFDVSVRNSNNTAFITGRVFTNVFTGILGAYDIGFNTTFRVLTKDGFLYTVNNNGQAGNGFSFFANNKGFQNSSGAPSYKSVNTLTSLATKDPRTADTQTDITQKIFFNTPASDLPATAASLLGTDWLLTTPVSPVASAVSFAGIEGTPNTAGTNPAGGNITFTANQAGNFAVDLDLNNNGVYSDSVDRRLTGIAVAGTNTVYWDGLNGKGVKAGATVSTSTPINMRAILFGGEIHFPFLDVERNVNGIIITRTNGSGSGDNTVYWDDTNISTVGTPSNPLKTTIDGLSSTVNGHRWGTAGAGSTEFGDVRGLDTWAYVLSAPATSSATITLREADLQVVNVTSNAASQPCQGTTITYTIPVKNNGPDAVTGAKFAFTFPAEFTNVTVSSSFTSGTSTVSSGTTTSTAYNASLNMNNGAIVTFTVTGTISTIPSGGSLVTKASIMRPADVTDPDATNPDAAAPTDPQSECDALPSGVGCNNIINTSTQIYAFPTTANAGAAQTLCAATSTTLAGNTPAVGTGAWSKVSGPGTPVFANAATPGTSVTGLTTGTYVFRWTISNGNCAVSTSDVQITVLAALAGNTITAPTVTTFCTSGDAAVISGATPTGGTGTYTYQWQSSADGTTFTDISGATAASYDPPAISSTTYYRRGVASGICSTMLYSNAVTITIQPAIAGNSITAPATTTFCASGDAAVITGSTPTGGSGTYAYQWQSSTDNSTFTDISGATASSYDPPSTTVTTYYRRSVTSGACTSASVSNVISITINPALTAGSIGSDQSFCVSGDPAAFTQLSAATGGTGTYTTQWQSSVTSASAGFSNISGATAATYDAPAITQTTWYRRVLSSGNCADAISNVIMVTINPALTAGSVSANQTFCASGDPAVFTQTAPTGGTGAYTYQWQVSTDNSSFSAISGATAATYDAPAVSQTTYYRRVVTSGTCSAVNSNTLTVTVTPAISNNTIAAGQTICSGTAPAALTGSTPANGTGAYTYVWESSADGVSNFTTAAGSSNAQNYTPGNLTQTIYYRRRVSSGTCADAISNVLQITVNGAATGANAGPDQGPANITSATLAANSPTTGTGKWTQVSGPNTASFVNDAQFNTVVNNLVPGTYTFRWTITNLPCAASTDDVLIKVNNAPVAQNDAVTTNEDVAATIAVLANDSDADGTLNTSSVTIVAGPAHGTAVVNGNGTITYTPAANYNGADNFTYTVQDNLGTASAPASVAITVTPVNDAPVAVNDQVNLTGNASFTVNAPGVLANDTDADGDQLVASLVTTVTRGTLTLNGNGSFTYTPATGFSGLDSFIYRACDASNACATATVILNVANGNRTPVATADSYTLAEDGSLTTTGTGVLSNDTDADGDVLSATLVSNVSNGTLVLNSNGTFTYTPAANFNGTDQFSYKACDPTGACSSPVTVTFTVTSVNDKPVAQSDAYTVNEDQVLTVAARGVLLNDTDVDGDVLSASVVTAPAHGTLVLNTDGSFTYTPAANFNGTDQFRYRACDGGSPQLCDTATVSVTVNPVNDAPVAANDNYTTPEDQALSIAAPGVLSNDTDVDGDALTAAIVTNAAKGTVTLQSNGSFLYTPNANYNGLDSFTYSVCDASNACATGKVYLIVSAVNDAPVVSNASYSATEDQVLTIAAPGLVSNGSDVDGDALTAALVTQAQHGTVVVNADGSFTYTPNANYNGSDVFTYQLCDPSGACTQATASVTVSPVNDAPVAVADNYTATEDVTLNVSAANGVLSNDTDVDGDRLTASLLIQAAHGSVTMNADGSFSYTPAADYNGVDSFTYRVCDPSNACATGTVKFNVTAVNDAPVARRDAYTVAEDSVLTIAAPGLLFNDYDVDGDAFTASLSAQPVHGAVTVNANGSFVYTPAANYNGTDSFTYRACDAGGLCSTATVILTVTAVNDAPVAANDSYTTAEDTRLDIAAPGVLTNDSDVDGDAITASVVRMPANGTLTLHANGSFSYTPSLNFNGKDSFDYRTCDGSGACSATGTVVITVTPVNDPPVIAGTVTYSGTEDITLNVAAPGLLFNASDPENDPISASVNTQPLHGTLTVNANGSFTYVPAANYNGTDTFTYKVCDASNACSIGTAIITIAAVNDAPVAGNDVLPATLEDVAVNIPAATLLVNDSDPEGDALTISIGSQPANGTLVQNGDGSFTYTPAPNFNGVDSFTYRVCDNGSPSLCSIGTVRIPVTPVNDKPSAVTDRYTVNEDAVLTVAAPGVLFNDSDPDNAQNTLTASLVRNPLHGTATINANGSFTYTPNADYNGIDTIAYRVCDPDNSCDTGLVIISVTSVNDVPVAVNDSYNNLQEDATYTVTAANGVLANDTDKDGDVLNASVVTGPLHGSLTLNADGSFTYTPVADYNGLDSFIYKACDVSGACAQGTVTFTIANVNDAPVTLPVNYSVNEDQQLVLTQQQLIFNDRDADGDALTVTAVTQPAHGTLVQNGNGTYTYTPAANYNGVDSFTYTVSDGHGGVATGTVQLTVNPVNDAPVAVNDQYQVTEDQPFTATVNVLANDTDVDGDALQANLLAAPLHGSVTFNNDGTFTYTPSSNFNGTDSLTYIVSDGKGGTDTGTVVLVVAPVNDNPVATNDSYTTNEDVPFTAAAPGVLFNDTDPDISTNAPGQQDVLTVTAETKATAKGGTVQINANGSFTYTPAANYNGIDSFSYTVNDGKGGQAQGTVIMTVQAVNDAPVATNDSYTLAEDTPLTTTPANGLLANDTDVDGDALTAALLDNPLHGTVTINADGTFTYSPNANYNGGDSFTYTVSDGKGGKDTGTVTLTVTAVDDPPVANNDNYYIATNGTLSIAAPGVLQNDVDVDSPLSAELVSGPSTGLTFNSDGSFVYVTPTGFVGTVTFSYRLCSTCTPATVTLNVGTSNRPPVANADSYTTAEDNALTVNAPGVLGNDTDPDETGTPTLSARLVTNVSHGTLQLNGDGSFYYVPAQDFNGTDNFTYRAKDANGDSSDATVTITVTAVNDKPVANNDSYTIDEDTQLTGNVGSNDTDVDDVPAALTYTLVQAPAHGTMVLNANGSFTYNPNANYNGADAFTYSVCDAAGACSNAVASISITAVNDAPVAAPDSYSVTEDVQLVVPAATGVLANDTDVDGDPVVAVLVTAAHGTLNLQPDGSFTYTPNASFAGVDSFSYQACDHGTPAQCSAPVIVILNVGNVNDAPVAGNDSYTTAEDTALVVAAPGVLANDTDADGDVLTPSVQTGPSHGSLTLNADGSFVYTPNANYNGFDQFSYTISDGNGGVDTGLVSITVTAENDKPIANPDTYDVTEDSTLTVGAANGVLKNDISVDGGVIVAILTQPSKGSITLRSDGSFIYIPQPNANGVDSFSYQACDVNLCSDPVTVRFSFVTVNDAPVAVTDSVTAVEDVTYNSTVSVMANDTDAEGTFGLAVTPGTTTDGRGTLVMAADGNYTFTPAPDFNGIAEYAYQLCDTGGLCTQGRLIITVIAVNDAPVANPDTYQVTEDSTLRVDASAGVLANDYDADGEAIVSLVSQPSKGTLQLNADGSFIYTPQSNATGIDSFSYRACDLSGACSADVTVKFVIGDVNDAPVAVSDTATVAEDGSVIINVLANDTDADQGQVLTATLAAAPAHGTVVQNPDGTFTYTPDANYNGADFFTYTVCDNGTPQYCSNGTVNITVTPVNDAPVGVADSYVVTEDSVLTVAAPGVMGNDSDPDGESIWSALVTNTVHGSVVLNNDGSFTYTPVADYNGLDSFTYRVLDATGASDTVVVALTVTAANDAPAAVNDGPYNVNEDAVLNVSAANGVLANDTDADGDALTAAIASQPAHGTLVMNADGSFVYTPDADYNGTDNFTYRVCDASQACTVGSVSITIAPQPDKPVAVNDAYNGMEDAPLQITAPGVLLNDKDADGDLLVASVATGPLHGSLTLNPDGSFTYTGNPDYNGIDSFTYSVCDPGGLCATGTVVLSVAAVADAPQAGNINLTATEDTPRPINQSDILSSPVDADGDSLSVVINGQPLHGTLVQNPDGSYTYTPAANYAGADQFTYTVCDNGNPPSCSTGTIYVTVNAVNDAPVGAGDSYTVSEDTTLVVPAPGVIANDTDADGDQMTVTLVTGTVHGSVTLQPDGGFRYTPEANYNGVDSFVYRVCDASGACSNATALINITAVNDAPVAVDDNFTVMEDMPVTFRPDTVLVNDYDVDGDVLTPQRIGTLAHGTLVTNADGTLTYTPDPNFTGVDSIQYKVCDPGGLCDTAYVRVTVLPVNDAPVAVNDTLTTDEDVPLNITAQQLMQNDSDPDGDALTLVIQGAPAHGTISSGGNNAYVYTPNTNYNGVDSFVYRVYDQSGAFADAVVRVVVRSVNDRPTVVSDVYTTAYNTPVSGNVLANDSDADGDPLTASLVTQPLNGTITFNADGAFTYTPTTGFSGTETFTYQACDTASPQLCDSKLISITVQAPGNRAPVAQADSIATIQDTPVSGNVLSNDSDADMDTLTATVVTMPAQGTLVLNGNGNFTYTPADGYTGVDSFTYKACDNRTPALCSDVITVRVKIVPPNSRPVAMPDTYTVNEDDTLRVAAPGVMANDVYAGVNANDTLTVNTVVPPAHGTVTIGDDGSLLYIPAPNFNGKDSIGYQICSAINTCDVALVIITVNAVNDAPVVGADVYGNVQEDVPFITTAANGVLVNDTDADGETLTASLVTPPSNGTVVLNSDGSFTYTPYANYNGVDSFVYKACDASGSCVSGTVKLTVLAANDEPVTTPVSYTVNEDEALTLTEQQITFNDQDSDGDSLYIASVQQPAHGSFVKNTNGTYTYTPAADYSGADSVVYFVTDGSGAQVRGVIYFTVSAVNDMPLAADDSYTVAEDIQLMATTSVLVNDTDKDGDTLTASVLSGPAHGSLAFNSDGTFTYQPGANYNGTDTFTYLVHDGKGGSDTGLVTITVTAVNDSPVANADSYTTMENTPYTSTGNGVLFNDTDPDIVAGSGAADVLSVTAETKATAKGGTVVLNANGSFTYTPAMYFSGIDSFTYQLNDGAGGVATGTVTMNVTGVNNKPVAVNDTYTLAEDETLSNAASVLVNDTDPDGDTLYTILVAPPSHGIITLNADGTFSYTPDANYNGSDIFSYAADDNHGGRDTAVVTFTITPVDDAPVAANDFYYVATDSTLTVAAPGVLFNDVDVDSPLSAELVTTVAPEAGTLTFNADGSFVFVPATGYNGPASFSYRLCASCTPVAVTIAVGTPNQPPVAVADTYTIAEDGALSVDAPGVLGNDTDPNEPGVPALAASLVTGASHGRLTLLANGSFTYTPDVNYNGTDRFTYVARDANGAVSEPVTVVITVSAVNDAPVAVNDVANVDEDNTLNGNVLTNDVDVDDAPAALSVSVINNVLHGTLVLNSNGTYTYTPQANYNGIDEFTYRVCDAGGLCDEAVVTITVNSINDAPVAVADAYTVTEDGQLVVPVASGVLANDTDADNESIVAVLTTTANGTLHLLPDGSFTYTPNANFNGIDQFTYQACDNGTPSLCSAPVTVTLNITAVNDAPVAVADSYTTQEDVALTVAAPGVLANDTDVDGDTLTVAVQTAPAHGTLVLNDNGGLVYTPDSNYNGADQFTYLVKDGKGGESAAQVTINVASVNDTPVANGDTYTVSEDSVLVVTAANGVLKNDTDADGDAIVSKLVTAARGKVTLNLDGSFTYVPLPNAYGIDSFSYQACDANACSGIVTVTFHITPQNDAPVAVNDTVTINEDVVYTSTASVTANDYDPDGTTTLIVTPQHSIDAKGILDLTSDGNFVYTPAANYNGTATYTYQVCDATSLCATAQLVIIVKPVNDAPAANADAYSVRQNDTLRVTAINGVLVNDTDADNDPLKVTLVTPPSSGQLTLNADGSFVYIPANGFAGTISFVYNACDNATPSLCDTGLVTITVVARVNQAPVATDDSYTVTQNGVLNNNVITNDRDPEGTALTASLILQPLHGTLLLNANGTFTYTPANGYSGTDTFSYRVCDNGSPSMCDTAGVSITVRPIPLLGLAKAVTETKQELDGSYTVTYKLTVKNYGNVALSSVQVIDRLTTTFANVTSFTMRNVITATGGLIANDAFDGRNNTLLLKAGSTVAANAADTITFSVNVLLPATTENTYNNSAVANAISAVGTVSDISTNGLDPDPDGNGTPGEENVTPVTLKGIPVKIPQGFSPNNDGINDYFVIGNVGSSRISLEMYNRWGNLIYKNTDYRNNWDGRSNQGPRIGDIVPDGTYYYIVVVDGKDKYVNFITINR</sequence>
<evidence type="ECO:0000313" key="3">
    <source>
        <dbReference type="EMBL" id="SIT34713.1"/>
    </source>
</evidence>
<dbReference type="Pfam" id="PF17892">
    <property type="entry name" value="Cadherin_5"/>
    <property type="match status" value="6"/>
</dbReference>
<dbReference type="InterPro" id="IPR013783">
    <property type="entry name" value="Ig-like_fold"/>
</dbReference>
<dbReference type="Pfam" id="PF22352">
    <property type="entry name" value="K319L-like_PKD"/>
    <property type="match status" value="1"/>
</dbReference>
<dbReference type="InterPro" id="IPR026341">
    <property type="entry name" value="T9SS_type_B"/>
</dbReference>
<dbReference type="Pfam" id="PF17963">
    <property type="entry name" value="Big_9"/>
    <property type="match status" value="42"/>
</dbReference>
<dbReference type="Pfam" id="PF13585">
    <property type="entry name" value="CHU_C"/>
    <property type="match status" value="1"/>
</dbReference>
<dbReference type="InterPro" id="IPR010221">
    <property type="entry name" value="VCBS_dom"/>
</dbReference>
<evidence type="ECO:0000259" key="2">
    <source>
        <dbReference type="Pfam" id="PF17892"/>
    </source>
</evidence>
<gene>
    <name evidence="3" type="ORF">SAMN05421788_11861</name>
</gene>
<dbReference type="SUPFAM" id="SSF49313">
    <property type="entry name" value="Cadherin-like"/>
    <property type="match status" value="1"/>
</dbReference>
<dbReference type="Gene3D" id="2.60.40.10">
    <property type="entry name" value="Immunoglobulins"/>
    <property type="match status" value="1"/>
</dbReference>
<dbReference type="Pfam" id="PF17803">
    <property type="entry name" value="Cadherin_4"/>
    <property type="match status" value="1"/>
</dbReference>
<dbReference type="Proteomes" id="UP000186917">
    <property type="component" value="Unassembled WGS sequence"/>
</dbReference>
<feature type="domain" description="Cadherin-like" evidence="2">
    <location>
        <begin position="1801"/>
        <end position="1894"/>
    </location>
</feature>
<dbReference type="GO" id="GO:0016020">
    <property type="term" value="C:membrane"/>
    <property type="evidence" value="ECO:0007669"/>
    <property type="project" value="InterPro"/>
</dbReference>
<dbReference type="NCBIfam" id="TIGR01965">
    <property type="entry name" value="VCBS_repeat"/>
    <property type="match status" value="10"/>
</dbReference>
<feature type="domain" description="Cadherin-like" evidence="2">
    <location>
        <begin position="4806"/>
        <end position="4901"/>
    </location>
</feature>
<dbReference type="PANTHER" id="PTHR34720:SF9">
    <property type="entry name" value="BLR4714 PROTEIN"/>
    <property type="match status" value="1"/>
</dbReference>
<dbReference type="PANTHER" id="PTHR34720">
    <property type="entry name" value="MICROCYSTIN DEPENDENT PROTEIN"/>
    <property type="match status" value="1"/>
</dbReference>
<evidence type="ECO:0000259" key="1">
    <source>
        <dbReference type="Pfam" id="PF17803"/>
    </source>
</evidence>
<dbReference type="STRING" id="477680.SAMN05421788_11861"/>
<evidence type="ECO:0000313" key="4">
    <source>
        <dbReference type="Proteomes" id="UP000186917"/>
    </source>
</evidence>
<dbReference type="Gene3D" id="2.60.40.3440">
    <property type="match status" value="42"/>
</dbReference>
<dbReference type="NCBIfam" id="TIGR04131">
    <property type="entry name" value="Bac_Flav_CTERM"/>
    <property type="match status" value="1"/>
</dbReference>
<feature type="domain" description="Cadherin-like" evidence="2">
    <location>
        <begin position="2579"/>
        <end position="2673"/>
    </location>
</feature>
<feature type="domain" description="Cadherin-like" evidence="2">
    <location>
        <begin position="4905"/>
        <end position="4997"/>
    </location>
</feature>
<dbReference type="Gene3D" id="2.60.40.2810">
    <property type="match status" value="6"/>
</dbReference>
<accession>A0A1N7RHV2</accession>
<dbReference type="InterPro" id="IPR015919">
    <property type="entry name" value="Cadherin-like_sf"/>
</dbReference>
<feature type="domain" description="RapA2 cadherin-like" evidence="1">
    <location>
        <begin position="5963"/>
        <end position="6034"/>
    </location>
</feature>
<reference evidence="4" key="1">
    <citation type="submission" date="2017-01" db="EMBL/GenBank/DDBJ databases">
        <authorList>
            <person name="Varghese N."/>
            <person name="Submissions S."/>
        </authorList>
    </citation>
    <scope>NUCLEOTIDE SEQUENCE [LARGE SCALE GENOMIC DNA]</scope>
    <source>
        <strain evidence="4">DSM 21054</strain>
    </source>
</reference>
<dbReference type="OrthoDB" id="9816593at2"/>
<organism evidence="3 4">
    <name type="scientific">Filimonas lacunae</name>
    <dbReference type="NCBI Taxonomy" id="477680"/>
    <lineage>
        <taxon>Bacteria</taxon>
        <taxon>Pseudomonadati</taxon>
        <taxon>Bacteroidota</taxon>
        <taxon>Chitinophagia</taxon>
        <taxon>Chitinophagales</taxon>
        <taxon>Chitinophagaceae</taxon>
        <taxon>Filimonas</taxon>
    </lineage>
</organism>
<feature type="domain" description="Cadherin-like" evidence="2">
    <location>
        <begin position="4130"/>
        <end position="4210"/>
    </location>
</feature>
<dbReference type="InterPro" id="IPR041690">
    <property type="entry name" value="Cadherin_5"/>
</dbReference>
<protein>
    <submittedName>
        <fullName evidence="3">Gliding motility-associated C-terminal domain-containing protein</fullName>
    </submittedName>
</protein>